<keyword evidence="2" id="KW-1185">Reference proteome</keyword>
<comment type="caution">
    <text evidence="1">The sequence shown here is derived from an EMBL/GenBank/DDBJ whole genome shotgun (WGS) entry which is preliminary data.</text>
</comment>
<organism evidence="1 2">
    <name type="scientific">Microbispora maris</name>
    <dbReference type="NCBI Taxonomy" id="3144104"/>
    <lineage>
        <taxon>Bacteria</taxon>
        <taxon>Bacillati</taxon>
        <taxon>Actinomycetota</taxon>
        <taxon>Actinomycetes</taxon>
        <taxon>Streptosporangiales</taxon>
        <taxon>Streptosporangiaceae</taxon>
        <taxon>Microbispora</taxon>
    </lineage>
</organism>
<name>A0ABV0ARW2_9ACTN</name>
<dbReference type="EMBL" id="JBDJAW010000020">
    <property type="protein sequence ID" value="MEN3538012.1"/>
    <property type="molecule type" value="Genomic_DNA"/>
</dbReference>
<accession>A0ABV0ARW2</accession>
<reference evidence="1 2" key="1">
    <citation type="submission" date="2024-05" db="EMBL/GenBank/DDBJ databases">
        <title>Microbispora sp.ZYX-F-249.</title>
        <authorList>
            <person name="Xie H."/>
        </authorList>
    </citation>
    <scope>NUCLEOTIDE SEQUENCE [LARGE SCALE GENOMIC DNA]</scope>
    <source>
        <strain evidence="1 2">ZYX-F-249</strain>
    </source>
</reference>
<dbReference type="Proteomes" id="UP001447516">
    <property type="component" value="Unassembled WGS sequence"/>
</dbReference>
<evidence type="ECO:0000313" key="1">
    <source>
        <dbReference type="EMBL" id="MEN3538012.1"/>
    </source>
</evidence>
<dbReference type="RefSeq" id="WP_346227964.1">
    <property type="nucleotide sequence ID" value="NZ_JBDJAW010000020.1"/>
</dbReference>
<sequence>MSITRRKGEPWISVPPLGKRIEPENLEALKEEIRGDPPPLGGVIDLLDLKAG</sequence>
<protein>
    <submittedName>
        <fullName evidence="1">Uncharacterized protein</fullName>
    </submittedName>
</protein>
<evidence type="ECO:0000313" key="2">
    <source>
        <dbReference type="Proteomes" id="UP001447516"/>
    </source>
</evidence>
<proteinExistence type="predicted"/>
<gene>
    <name evidence="1" type="ORF">AAH991_23055</name>
</gene>